<dbReference type="SMART" id="SM00365">
    <property type="entry name" value="LRR_SD22"/>
    <property type="match status" value="4"/>
</dbReference>
<evidence type="ECO:0000256" key="3">
    <source>
        <dbReference type="ARBA" id="ARBA00022737"/>
    </source>
</evidence>
<accession>A0A4U8UX33</accession>
<evidence type="ECO:0000256" key="2">
    <source>
        <dbReference type="ARBA" id="ARBA00022729"/>
    </source>
</evidence>
<keyword evidence="2 6" id="KW-0732">Signal</keyword>
<feature type="domain" description="Ig-like" evidence="7">
    <location>
        <begin position="404"/>
        <end position="523"/>
    </location>
</feature>
<keyword evidence="5" id="KW-1133">Transmembrane helix</keyword>
<keyword evidence="5" id="KW-0472">Membrane</keyword>
<keyword evidence="4" id="KW-1015">Disulfide bond</keyword>
<dbReference type="Pfam" id="PF13855">
    <property type="entry name" value="LRR_8"/>
    <property type="match status" value="3"/>
</dbReference>
<evidence type="ECO:0000256" key="6">
    <source>
        <dbReference type="SAM" id="SignalP"/>
    </source>
</evidence>
<dbReference type="InterPro" id="IPR001611">
    <property type="entry name" value="Leu-rich_rpt"/>
</dbReference>
<dbReference type="InterPro" id="IPR013783">
    <property type="entry name" value="Ig-like_fold"/>
</dbReference>
<keyword evidence="9" id="KW-1185">Reference proteome</keyword>
<dbReference type="Gene3D" id="2.60.40.10">
    <property type="entry name" value="Immunoglobulins"/>
    <property type="match status" value="1"/>
</dbReference>
<dbReference type="InterPro" id="IPR036179">
    <property type="entry name" value="Ig-like_dom_sf"/>
</dbReference>
<dbReference type="InterPro" id="IPR007110">
    <property type="entry name" value="Ig-like_dom"/>
</dbReference>
<dbReference type="Proteomes" id="UP000298663">
    <property type="component" value="Unassembled WGS sequence"/>
</dbReference>
<keyword evidence="3" id="KW-0677">Repeat</keyword>
<keyword evidence="5" id="KW-0812">Transmembrane</keyword>
<dbReference type="PROSITE" id="PS50835">
    <property type="entry name" value="IG_LIKE"/>
    <property type="match status" value="1"/>
</dbReference>
<dbReference type="SMART" id="SM00369">
    <property type="entry name" value="LRR_TYP"/>
    <property type="match status" value="8"/>
</dbReference>
<dbReference type="OrthoDB" id="676979at2759"/>
<name>A0A4U8UX33_STECR</name>
<sequence length="737" mass="83294">MTNALTIFLCLHTVAMAHGLSVCPKRCHCYGQKEMLCSGLSLEQLDDFFKQVPTLPWLDTLQSLVLNNCELLDMNSFPLIPKLVTLSLSGNRLQHIESLRHLSFPFVVSLNLSHNHLTMLGRDSFLMFPNVEELYVEQNLINSIDWEAFRLFKLRRLHLNNNNLSMVSEHMLRFTPNLEFLTLAHNNLISVQSSNFFAAQRLQQIDLSYNNIHRFDYDSFSPLYQLEILDLSFNNISVIPGSDLKQLVGLRILNMSGNPISKISAGDLCQPVLQIFDLSHTTTLRVVAARAFSRTPSLQIVNLSNNPKFSFLSPNAFVNNTLLYEINVGNTSLEVISEEIFAKVSRLDISGCPLQCECLKDNIGKYFSVIHNVQNTNCTTLSGHYVKLTDLQLMKLGDACRVKPVLPFGEETSSSVGEYFSLFCSANTKGASIIWTFPNGTQITANSTAEKLAAAYRMENRVLPGIGVHSTAYEFYLPATPVTRPRILATAEQLRFDALMTRDAGEYKCTVKSTGYSSQRVLRLNVTEPSINIFPLEVGSHYVSLAWNNSLKIKANDRVRLFLNVSETGQTSSRAIQLSLHNPWFSYNVMRLKSTQNYTFCLVYILFDDSQSETFYQSCVDVLTQPNLSFWSSLSWSTLATFFAISSSVCLLVCFRTFYVRFHIWQQAKYRSRMNQSLSGQSFLSHSSRNTNALSQSITFENRSQTSELLAQSHSLTRFPSTSHNESHILTVEDMAV</sequence>
<reference evidence="8 9" key="2">
    <citation type="journal article" date="2019" name="G3 (Bethesda)">
        <title>Hybrid Assembly of the Genome of the Entomopathogenic Nematode Steinernema carpocapsae Identifies the X-Chromosome.</title>
        <authorList>
            <person name="Serra L."/>
            <person name="Macchietto M."/>
            <person name="Macias-Munoz A."/>
            <person name="McGill C.J."/>
            <person name="Rodriguez I.M."/>
            <person name="Rodriguez B."/>
            <person name="Murad R."/>
            <person name="Mortazavi A."/>
        </authorList>
    </citation>
    <scope>NUCLEOTIDE SEQUENCE [LARGE SCALE GENOMIC DNA]</scope>
    <source>
        <strain evidence="8 9">ALL</strain>
    </source>
</reference>
<gene>
    <name evidence="8" type="ORF">L596_003594</name>
</gene>
<feature type="chain" id="PRO_5020436179" description="Ig-like domain-containing protein" evidence="6">
    <location>
        <begin position="20"/>
        <end position="737"/>
    </location>
</feature>
<feature type="signal peptide" evidence="6">
    <location>
        <begin position="1"/>
        <end position="19"/>
    </location>
</feature>
<protein>
    <recommendedName>
        <fullName evidence="7">Ig-like domain-containing protein</fullName>
    </recommendedName>
</protein>
<dbReference type="STRING" id="34508.A0A4U8UX33"/>
<evidence type="ECO:0000259" key="7">
    <source>
        <dbReference type="PROSITE" id="PS50835"/>
    </source>
</evidence>
<dbReference type="SUPFAM" id="SSF52058">
    <property type="entry name" value="L domain-like"/>
    <property type="match status" value="1"/>
</dbReference>
<evidence type="ECO:0000256" key="5">
    <source>
        <dbReference type="SAM" id="Phobius"/>
    </source>
</evidence>
<dbReference type="PANTHER" id="PTHR24366">
    <property type="entry name" value="IG(IMMUNOGLOBULIN) AND LRR(LEUCINE RICH REPEAT) DOMAINS"/>
    <property type="match status" value="1"/>
</dbReference>
<keyword evidence="1" id="KW-0433">Leucine-rich repeat</keyword>
<evidence type="ECO:0000256" key="1">
    <source>
        <dbReference type="ARBA" id="ARBA00022614"/>
    </source>
</evidence>
<dbReference type="Gene3D" id="3.80.10.10">
    <property type="entry name" value="Ribonuclease Inhibitor"/>
    <property type="match status" value="2"/>
</dbReference>
<evidence type="ECO:0000313" key="8">
    <source>
        <dbReference type="EMBL" id="TMS36428.1"/>
    </source>
</evidence>
<dbReference type="InterPro" id="IPR032675">
    <property type="entry name" value="LRR_dom_sf"/>
</dbReference>
<dbReference type="SUPFAM" id="SSF48726">
    <property type="entry name" value="Immunoglobulin"/>
    <property type="match status" value="1"/>
</dbReference>
<dbReference type="PROSITE" id="PS51450">
    <property type="entry name" value="LRR"/>
    <property type="match status" value="3"/>
</dbReference>
<comment type="caution">
    <text evidence="8">The sequence shown here is derived from an EMBL/GenBank/DDBJ whole genome shotgun (WGS) entry which is preliminary data.</text>
</comment>
<dbReference type="PANTHER" id="PTHR24366:SF96">
    <property type="entry name" value="LEUCINE RICH REPEAT CONTAINING 53"/>
    <property type="match status" value="1"/>
</dbReference>
<evidence type="ECO:0000256" key="4">
    <source>
        <dbReference type="ARBA" id="ARBA00023157"/>
    </source>
</evidence>
<dbReference type="AlphaFoldDB" id="A0A4U8UX33"/>
<organism evidence="8 9">
    <name type="scientific">Steinernema carpocapsae</name>
    <name type="common">Entomopathogenic nematode</name>
    <dbReference type="NCBI Taxonomy" id="34508"/>
    <lineage>
        <taxon>Eukaryota</taxon>
        <taxon>Metazoa</taxon>
        <taxon>Ecdysozoa</taxon>
        <taxon>Nematoda</taxon>
        <taxon>Chromadorea</taxon>
        <taxon>Rhabditida</taxon>
        <taxon>Tylenchina</taxon>
        <taxon>Panagrolaimomorpha</taxon>
        <taxon>Strongyloidoidea</taxon>
        <taxon>Steinernematidae</taxon>
        <taxon>Steinernema</taxon>
    </lineage>
</organism>
<evidence type="ECO:0000313" key="9">
    <source>
        <dbReference type="Proteomes" id="UP000298663"/>
    </source>
</evidence>
<dbReference type="EMBL" id="AZBU02000001">
    <property type="protein sequence ID" value="TMS36428.1"/>
    <property type="molecule type" value="Genomic_DNA"/>
</dbReference>
<reference evidence="8 9" key="1">
    <citation type="journal article" date="2015" name="Genome Biol.">
        <title>Comparative genomics of Steinernema reveals deeply conserved gene regulatory networks.</title>
        <authorList>
            <person name="Dillman A.R."/>
            <person name="Macchietto M."/>
            <person name="Porter C.F."/>
            <person name="Rogers A."/>
            <person name="Williams B."/>
            <person name="Antoshechkin I."/>
            <person name="Lee M.M."/>
            <person name="Goodwin Z."/>
            <person name="Lu X."/>
            <person name="Lewis E.E."/>
            <person name="Goodrich-Blair H."/>
            <person name="Stock S.P."/>
            <person name="Adams B.J."/>
            <person name="Sternberg P.W."/>
            <person name="Mortazavi A."/>
        </authorList>
    </citation>
    <scope>NUCLEOTIDE SEQUENCE [LARGE SCALE GENOMIC DNA]</scope>
    <source>
        <strain evidence="8 9">ALL</strain>
    </source>
</reference>
<proteinExistence type="predicted"/>
<feature type="transmembrane region" description="Helical" evidence="5">
    <location>
        <begin position="634"/>
        <end position="659"/>
    </location>
</feature>
<dbReference type="InterPro" id="IPR003591">
    <property type="entry name" value="Leu-rich_rpt_typical-subtyp"/>
</dbReference>